<evidence type="ECO:0000256" key="1">
    <source>
        <dbReference type="SAM" id="MobiDB-lite"/>
    </source>
</evidence>
<reference evidence="2" key="1">
    <citation type="journal article" date="2023" name="Plant J.">
        <title>The genome of the king protea, Protea cynaroides.</title>
        <authorList>
            <person name="Chang J."/>
            <person name="Duong T.A."/>
            <person name="Schoeman C."/>
            <person name="Ma X."/>
            <person name="Roodt D."/>
            <person name="Barker N."/>
            <person name="Li Z."/>
            <person name="Van de Peer Y."/>
            <person name="Mizrachi E."/>
        </authorList>
    </citation>
    <scope>NUCLEOTIDE SEQUENCE</scope>
    <source>
        <tissue evidence="2">Young leaves</tissue>
    </source>
</reference>
<keyword evidence="3" id="KW-1185">Reference proteome</keyword>
<evidence type="ECO:0000313" key="2">
    <source>
        <dbReference type="EMBL" id="KAJ4937429.1"/>
    </source>
</evidence>
<name>A0A9Q0JQR1_9MAGN</name>
<accession>A0A9Q0JQR1</accession>
<dbReference type="AlphaFoldDB" id="A0A9Q0JQR1"/>
<feature type="compositionally biased region" description="Basic and acidic residues" evidence="1">
    <location>
        <begin position="68"/>
        <end position="79"/>
    </location>
</feature>
<gene>
    <name evidence="2" type="ORF">NE237_014154</name>
</gene>
<feature type="region of interest" description="Disordered" evidence="1">
    <location>
        <begin position="1"/>
        <end position="99"/>
    </location>
</feature>
<dbReference type="EMBL" id="JAMYWD010002484">
    <property type="protein sequence ID" value="KAJ4937429.1"/>
    <property type="molecule type" value="Genomic_DNA"/>
</dbReference>
<organism evidence="2 3">
    <name type="scientific">Protea cynaroides</name>
    <dbReference type="NCBI Taxonomy" id="273540"/>
    <lineage>
        <taxon>Eukaryota</taxon>
        <taxon>Viridiplantae</taxon>
        <taxon>Streptophyta</taxon>
        <taxon>Embryophyta</taxon>
        <taxon>Tracheophyta</taxon>
        <taxon>Spermatophyta</taxon>
        <taxon>Magnoliopsida</taxon>
        <taxon>Proteales</taxon>
        <taxon>Proteaceae</taxon>
        <taxon>Protea</taxon>
    </lineage>
</organism>
<comment type="caution">
    <text evidence="2">The sequence shown here is derived from an EMBL/GenBank/DDBJ whole genome shotgun (WGS) entry which is preliminary data.</text>
</comment>
<evidence type="ECO:0000313" key="3">
    <source>
        <dbReference type="Proteomes" id="UP001141806"/>
    </source>
</evidence>
<feature type="compositionally biased region" description="Polar residues" evidence="1">
    <location>
        <begin position="1"/>
        <end position="17"/>
    </location>
</feature>
<protein>
    <submittedName>
        <fullName evidence="2">Uncharacterized protein</fullName>
    </submittedName>
</protein>
<dbReference type="Proteomes" id="UP001141806">
    <property type="component" value="Unassembled WGS sequence"/>
</dbReference>
<sequence length="385" mass="40835">MNPSLKNPRPSSENDYSVSDPIPNEVLGFSAEPENASSVSALVSDDAEFPPLVPPPQPKDNSPPADCSSKHAVADDKMVGEGSPPHNTASIPEERSKPEVFGEVQACPLDIPGPVEEPDMEYINAWKNHDWRKVRAKKKGPDGATGKSPTRMESCKGADNLPAPKLVSNAHWRFDSLSENLSAQPAIFPDQVTNSNFGACSLGVECHPNPFACLSPGLDQISRPVDPLSTTSKPDHNPIPPDSSAGHTPFLARASLAGKKRPVLVHKGGPSKLVPTLVPNAVHIGGPVSKDRGSSLLRSISVSRNKVEAGGAATRKASRVSSPSSSKILEECVGVSMASTIRAWEDDQSSGSGGDFGDVNEKAKYLNLKGKESREEGGWMEAHLN</sequence>
<proteinExistence type="predicted"/>
<feature type="region of interest" description="Disordered" evidence="1">
    <location>
        <begin position="135"/>
        <end position="159"/>
    </location>
</feature>
<feature type="region of interest" description="Disordered" evidence="1">
    <location>
        <begin position="227"/>
        <end position="248"/>
    </location>
</feature>